<keyword evidence="3" id="KW-1185">Reference proteome</keyword>
<feature type="compositionally biased region" description="Basic residues" evidence="1">
    <location>
        <begin position="326"/>
        <end position="339"/>
    </location>
</feature>
<protein>
    <recommendedName>
        <fullName evidence="4">F-box domain-containing protein</fullName>
    </recommendedName>
</protein>
<comment type="caution">
    <text evidence="2">The sequence shown here is derived from an EMBL/GenBank/DDBJ whole genome shotgun (WGS) entry which is preliminary data.</text>
</comment>
<accession>A0AA39TNB6</accession>
<sequence length="339" mass="37475">MATAISLDSFPEELIERILSYCVVATPTPAVSSPAWAIDRTATAPRPICSRLSPLLVCKAFYRISLPHFYHTIHLTRPSQPGDLLAVLHHYPWLSRYVRRIVITGIFDGADQVFRRCSHVKAVDITLDPRFPDQAYCPAVERLCDSLEALDAVTHLTIRKPGRLYLTHAGVKRLIVRLASAITGWIDLQSAHLAFRISDDSINAPAGQSRGPISAITHALSLAPSLHTFSTQLPSLWNEAILCVSRNPRLERIRLGGSDHDDSYGIISGGGLYMIQTRKHPKLAELIRNGTPMLRSRAHTMSSKSLAALSRASTGDKKDDSPAPHIARHQSLKRHGRAY</sequence>
<evidence type="ECO:0000256" key="1">
    <source>
        <dbReference type="SAM" id="MobiDB-lite"/>
    </source>
</evidence>
<organism evidence="2 3">
    <name type="scientific">Armillaria luteobubalina</name>
    <dbReference type="NCBI Taxonomy" id="153913"/>
    <lineage>
        <taxon>Eukaryota</taxon>
        <taxon>Fungi</taxon>
        <taxon>Dikarya</taxon>
        <taxon>Basidiomycota</taxon>
        <taxon>Agaricomycotina</taxon>
        <taxon>Agaricomycetes</taxon>
        <taxon>Agaricomycetidae</taxon>
        <taxon>Agaricales</taxon>
        <taxon>Marasmiineae</taxon>
        <taxon>Physalacriaceae</taxon>
        <taxon>Armillaria</taxon>
    </lineage>
</organism>
<feature type="region of interest" description="Disordered" evidence="1">
    <location>
        <begin position="297"/>
        <end position="339"/>
    </location>
</feature>
<reference evidence="2" key="1">
    <citation type="submission" date="2023-06" db="EMBL/GenBank/DDBJ databases">
        <authorList>
            <consortium name="Lawrence Berkeley National Laboratory"/>
            <person name="Ahrendt S."/>
            <person name="Sahu N."/>
            <person name="Indic B."/>
            <person name="Wong-Bajracharya J."/>
            <person name="Merenyi Z."/>
            <person name="Ke H.-M."/>
            <person name="Monk M."/>
            <person name="Kocsube S."/>
            <person name="Drula E."/>
            <person name="Lipzen A."/>
            <person name="Balint B."/>
            <person name="Henrissat B."/>
            <person name="Andreopoulos B."/>
            <person name="Martin F.M."/>
            <person name="Harder C.B."/>
            <person name="Rigling D."/>
            <person name="Ford K.L."/>
            <person name="Foster G.D."/>
            <person name="Pangilinan J."/>
            <person name="Papanicolaou A."/>
            <person name="Barry K."/>
            <person name="LaButti K."/>
            <person name="Viragh M."/>
            <person name="Koriabine M."/>
            <person name="Yan M."/>
            <person name="Riley R."/>
            <person name="Champramary S."/>
            <person name="Plett K.L."/>
            <person name="Tsai I.J."/>
            <person name="Slot J."/>
            <person name="Sipos G."/>
            <person name="Plett J."/>
            <person name="Nagy L.G."/>
            <person name="Grigoriev I.V."/>
        </authorList>
    </citation>
    <scope>NUCLEOTIDE SEQUENCE</scope>
    <source>
        <strain evidence="2">HWK02</strain>
    </source>
</reference>
<dbReference type="AlphaFoldDB" id="A0AA39TNB6"/>
<dbReference type="EMBL" id="JAUEPU010000017">
    <property type="protein sequence ID" value="KAK0495761.1"/>
    <property type="molecule type" value="Genomic_DNA"/>
</dbReference>
<evidence type="ECO:0000313" key="2">
    <source>
        <dbReference type="EMBL" id="KAK0495761.1"/>
    </source>
</evidence>
<name>A0AA39TNB6_9AGAR</name>
<gene>
    <name evidence="2" type="ORF">EDD18DRAFT_1170622</name>
</gene>
<evidence type="ECO:0008006" key="4">
    <source>
        <dbReference type="Google" id="ProtNLM"/>
    </source>
</evidence>
<dbReference type="Proteomes" id="UP001175228">
    <property type="component" value="Unassembled WGS sequence"/>
</dbReference>
<proteinExistence type="predicted"/>
<evidence type="ECO:0000313" key="3">
    <source>
        <dbReference type="Proteomes" id="UP001175228"/>
    </source>
</evidence>
<feature type="compositionally biased region" description="Low complexity" evidence="1">
    <location>
        <begin position="302"/>
        <end position="313"/>
    </location>
</feature>